<evidence type="ECO:0000313" key="1">
    <source>
        <dbReference type="EMBL" id="GKX68950.1"/>
    </source>
</evidence>
<organism evidence="1 2">
    <name type="scientific">Inconstantimicrobium mannanitabidum</name>
    <dbReference type="NCBI Taxonomy" id="1604901"/>
    <lineage>
        <taxon>Bacteria</taxon>
        <taxon>Bacillati</taxon>
        <taxon>Bacillota</taxon>
        <taxon>Clostridia</taxon>
        <taxon>Eubacteriales</taxon>
        <taxon>Clostridiaceae</taxon>
        <taxon>Inconstantimicrobium</taxon>
    </lineage>
</organism>
<dbReference type="EMBL" id="BROD01000002">
    <property type="protein sequence ID" value="GKX68950.1"/>
    <property type="molecule type" value="Genomic_DNA"/>
</dbReference>
<evidence type="ECO:0000313" key="2">
    <source>
        <dbReference type="Proteomes" id="UP001058074"/>
    </source>
</evidence>
<dbReference type="Proteomes" id="UP001058074">
    <property type="component" value="Unassembled WGS sequence"/>
</dbReference>
<protein>
    <submittedName>
        <fullName evidence="1">AgrB-like protein</fullName>
    </submittedName>
</protein>
<sequence>MENVLKSKESLMEILAGKITSKINDKLNKEGIELQKMKLGVEILLINLSKLFILITLSLMMNLLKETILMCLIFAVIRASAFGLHAKSSSVCTIVTLIMFVGGAYVSKYLMLNNYEILIIFTILNILLYKYAPADTESHPLIGADLRKKLKKEAVIKGLFLMAIALLAQNAQLKTMITLAVFEQVVSILPITYKILKRSYDNYGKYEKCIS</sequence>
<keyword evidence="2" id="KW-1185">Reference proteome</keyword>
<name>A0ACB5RJJ9_9CLOT</name>
<gene>
    <name evidence="1" type="ORF">rsdtw13_42080</name>
</gene>
<reference evidence="1" key="1">
    <citation type="journal article" date="2025" name="Int. J. Syst. Evol. Microbiol.">
        <title>Inconstantimicrobium mannanitabidum sp. nov., a novel member of the family Clostridiaceae isolated from anoxic soil under the treatment of reductive soil disinfestation.</title>
        <authorList>
            <person name="Ueki A."/>
            <person name="Tonouchi A."/>
            <person name="Honma S."/>
            <person name="Kaku N."/>
            <person name="Ueki K."/>
        </authorList>
    </citation>
    <scope>NUCLEOTIDE SEQUENCE</scope>
    <source>
        <strain evidence="1">TW13</strain>
    </source>
</reference>
<comment type="caution">
    <text evidence="1">The sequence shown here is derived from an EMBL/GenBank/DDBJ whole genome shotgun (WGS) entry which is preliminary data.</text>
</comment>
<proteinExistence type="predicted"/>
<accession>A0ACB5RJJ9</accession>